<feature type="chain" id="PRO_5022104861" evidence="1">
    <location>
        <begin position="29"/>
        <end position="480"/>
    </location>
</feature>
<keyword evidence="3" id="KW-1185">Reference proteome</keyword>
<organism evidence="2 3">
    <name type="scientific">Tautonia plasticadhaerens</name>
    <dbReference type="NCBI Taxonomy" id="2527974"/>
    <lineage>
        <taxon>Bacteria</taxon>
        <taxon>Pseudomonadati</taxon>
        <taxon>Planctomycetota</taxon>
        <taxon>Planctomycetia</taxon>
        <taxon>Isosphaerales</taxon>
        <taxon>Isosphaeraceae</taxon>
        <taxon>Tautonia</taxon>
    </lineage>
</organism>
<accession>A0A518HD30</accession>
<dbReference type="AlphaFoldDB" id="A0A518HD30"/>
<evidence type="ECO:0000313" key="3">
    <source>
        <dbReference type="Proteomes" id="UP000317835"/>
    </source>
</evidence>
<protein>
    <submittedName>
        <fullName evidence="2">Uncharacterized protein</fullName>
    </submittedName>
</protein>
<dbReference type="EMBL" id="CP036426">
    <property type="protein sequence ID" value="QDV38767.1"/>
    <property type="molecule type" value="Genomic_DNA"/>
</dbReference>
<reference evidence="2 3" key="1">
    <citation type="submission" date="2019-02" db="EMBL/GenBank/DDBJ databases">
        <title>Deep-cultivation of Planctomycetes and their phenomic and genomic characterization uncovers novel biology.</title>
        <authorList>
            <person name="Wiegand S."/>
            <person name="Jogler M."/>
            <person name="Boedeker C."/>
            <person name="Pinto D."/>
            <person name="Vollmers J."/>
            <person name="Rivas-Marin E."/>
            <person name="Kohn T."/>
            <person name="Peeters S.H."/>
            <person name="Heuer A."/>
            <person name="Rast P."/>
            <person name="Oberbeckmann S."/>
            <person name="Bunk B."/>
            <person name="Jeske O."/>
            <person name="Meyerdierks A."/>
            <person name="Storesund J.E."/>
            <person name="Kallscheuer N."/>
            <person name="Luecker S."/>
            <person name="Lage O.M."/>
            <person name="Pohl T."/>
            <person name="Merkel B.J."/>
            <person name="Hornburger P."/>
            <person name="Mueller R.-W."/>
            <person name="Bruemmer F."/>
            <person name="Labrenz M."/>
            <person name="Spormann A.M."/>
            <person name="Op den Camp H."/>
            <person name="Overmann J."/>
            <person name="Amann R."/>
            <person name="Jetten M.S.M."/>
            <person name="Mascher T."/>
            <person name="Medema M.H."/>
            <person name="Devos D.P."/>
            <person name="Kaster A.-K."/>
            <person name="Ovreas L."/>
            <person name="Rohde M."/>
            <person name="Galperin M.Y."/>
            <person name="Jogler C."/>
        </authorList>
    </citation>
    <scope>NUCLEOTIDE SEQUENCE [LARGE SCALE GENOMIC DNA]</scope>
    <source>
        <strain evidence="2 3">ElP</strain>
    </source>
</reference>
<sequence precursor="true">MDRSIRIFRWSIGAGPLLLLSAVSLVGAAAEDGPEPRPLALSPAPEPVPALRHRLFPTAAERTPGDAAPVYLRTLAELPDEFERQVGEKYEAWIDLPIDEFPIDEARTIGGGSMPELLAIAARREYCDWSYPLAEQREHAIEILLPDAQALRNRIRLLALKAKLEIAEGDLDEAIRTIETGLAMSVHLAEGPFLINDLVGRASADSLVDRIEELVARPDAPNLYWALTALPRPMIDFRDSLENEQAMAEWVVPEITGLDDLRTEDEWRVRLARLHERLRALEPLLAENDIDVEDRRVPAELDAFVAELTPQAERHFAPKDGAAPESEAERIVRFIVDRYRQVRDESYKLTYLPYADAARLYAVIAPETAEESKNILVPAAVPWALGEVILAVRGAHRSQALLERRIAALRVVEAIRMHVAEHGSLPSSLDAISAVPVPGDPISGGPFSYRIEGDSAILEAPEELTDARPAGLPYRITIRK</sequence>
<dbReference type="Proteomes" id="UP000317835">
    <property type="component" value="Chromosome"/>
</dbReference>
<name>A0A518HD30_9BACT</name>
<dbReference type="KEGG" id="tpla:ElP_67240"/>
<gene>
    <name evidence="2" type="ORF">ElP_67240</name>
</gene>
<proteinExistence type="predicted"/>
<evidence type="ECO:0000313" key="2">
    <source>
        <dbReference type="EMBL" id="QDV38767.1"/>
    </source>
</evidence>
<keyword evidence="1" id="KW-0732">Signal</keyword>
<feature type="signal peptide" evidence="1">
    <location>
        <begin position="1"/>
        <end position="28"/>
    </location>
</feature>
<evidence type="ECO:0000256" key="1">
    <source>
        <dbReference type="SAM" id="SignalP"/>
    </source>
</evidence>